<keyword evidence="5" id="KW-0496">Mitochondrion</keyword>
<evidence type="ECO:0000256" key="6">
    <source>
        <dbReference type="ARBA" id="ARBA00023163"/>
    </source>
</evidence>
<dbReference type="Pfam" id="PF12829">
    <property type="entry name" value="Mhr1"/>
    <property type="match status" value="1"/>
</dbReference>
<dbReference type="AlphaFoldDB" id="A0A084APD3"/>
<dbReference type="GO" id="GO:0000150">
    <property type="term" value="F:DNA strand exchange activity"/>
    <property type="evidence" value="ECO:0007669"/>
    <property type="project" value="InterPro"/>
</dbReference>
<evidence type="ECO:0000256" key="8">
    <source>
        <dbReference type="ARBA" id="ARBA00035185"/>
    </source>
</evidence>
<sequence length="261" mass="29578">MNATPGFRLGQLPSLAKTWVRSIHTGKRRRQTTGFQGPEGHGENIWVFAHRRSDQVIYSFDRVLDPVQHLKQLPFNGKKTKPAKLRKDYWYPMAHIQFASGQGGVGRSVFQKLRELKHLHEVAWPEELRQKTAEEYTDKDKKMIEEWAAKGRNYIPYRSKLERGRALNAQKPNAIADMAVVLAGQGRGNKVLLSNSNEQEAQLAGVTIRWSNDQDKEYATEWTGNVTHEILDKSTLATRRDSATNTKVTASANKATPEASQ</sequence>
<feature type="region of interest" description="Disordered" evidence="9">
    <location>
        <begin position="239"/>
        <end position="261"/>
    </location>
</feature>
<dbReference type="EMBL" id="KL648629">
    <property type="protein sequence ID" value="KEY67162.1"/>
    <property type="molecule type" value="Genomic_DNA"/>
</dbReference>
<name>A0A084APD3_STACB</name>
<keyword evidence="3" id="KW-0689">Ribosomal protein</keyword>
<organism evidence="10 11">
    <name type="scientific">Stachybotrys chartarum (strain CBS 109288 / IBT 7711)</name>
    <name type="common">Toxic black mold</name>
    <name type="synonym">Stilbospora chartarum</name>
    <dbReference type="NCBI Taxonomy" id="1280523"/>
    <lineage>
        <taxon>Eukaryota</taxon>
        <taxon>Fungi</taxon>
        <taxon>Dikarya</taxon>
        <taxon>Ascomycota</taxon>
        <taxon>Pezizomycotina</taxon>
        <taxon>Sordariomycetes</taxon>
        <taxon>Hypocreomycetidae</taxon>
        <taxon>Hypocreales</taxon>
        <taxon>Stachybotryaceae</taxon>
        <taxon>Stachybotrys</taxon>
    </lineage>
</organism>
<dbReference type="GO" id="GO:0005840">
    <property type="term" value="C:ribosome"/>
    <property type="evidence" value="ECO:0007669"/>
    <property type="project" value="UniProtKB-KW"/>
</dbReference>
<evidence type="ECO:0000313" key="11">
    <source>
        <dbReference type="Proteomes" id="UP000028045"/>
    </source>
</evidence>
<keyword evidence="4" id="KW-0805">Transcription regulation</keyword>
<feature type="compositionally biased region" description="Polar residues" evidence="9">
    <location>
        <begin position="243"/>
        <end position="261"/>
    </location>
</feature>
<dbReference type="Proteomes" id="UP000028045">
    <property type="component" value="Unassembled WGS sequence"/>
</dbReference>
<gene>
    <name evidence="10" type="ORF">S7711_03022</name>
</gene>
<evidence type="ECO:0000256" key="9">
    <source>
        <dbReference type="SAM" id="MobiDB-lite"/>
    </source>
</evidence>
<reference evidence="10 11" key="1">
    <citation type="journal article" date="2014" name="BMC Genomics">
        <title>Comparative genome sequencing reveals chemotype-specific gene clusters in the toxigenic black mold Stachybotrys.</title>
        <authorList>
            <person name="Semeiks J."/>
            <person name="Borek D."/>
            <person name="Otwinowski Z."/>
            <person name="Grishin N.V."/>
        </authorList>
    </citation>
    <scope>NUCLEOTIDE SEQUENCE [LARGE SCALE GENOMIC DNA]</scope>
    <source>
        <strain evidence="11">CBS 109288 / IBT 7711</strain>
    </source>
</reference>
<dbReference type="GO" id="GO:0003697">
    <property type="term" value="F:single-stranded DNA binding"/>
    <property type="evidence" value="ECO:0007669"/>
    <property type="project" value="InterPro"/>
</dbReference>
<keyword evidence="7" id="KW-0687">Ribonucleoprotein</keyword>
<keyword evidence="11" id="KW-1185">Reference proteome</keyword>
<accession>A0A084APD3</accession>
<evidence type="ECO:0000256" key="2">
    <source>
        <dbReference type="ARBA" id="ARBA00010741"/>
    </source>
</evidence>
<evidence type="ECO:0000256" key="3">
    <source>
        <dbReference type="ARBA" id="ARBA00022980"/>
    </source>
</evidence>
<dbReference type="PANTHER" id="PTHR28184:SF1">
    <property type="entry name" value="LARGE RIBOSOMAL SUBUNIT PROTEIN ML67"/>
    <property type="match status" value="1"/>
</dbReference>
<dbReference type="OrthoDB" id="5333655at2759"/>
<dbReference type="PANTHER" id="PTHR28184">
    <property type="entry name" value="MITOCHONDRIAL HOMOLOGOUS RECOMBINATION PROTEIN 1"/>
    <property type="match status" value="1"/>
</dbReference>
<evidence type="ECO:0000313" key="10">
    <source>
        <dbReference type="EMBL" id="KEY67162.1"/>
    </source>
</evidence>
<dbReference type="HOGENOM" id="CLU_052835_2_0_1"/>
<evidence type="ECO:0000256" key="4">
    <source>
        <dbReference type="ARBA" id="ARBA00023015"/>
    </source>
</evidence>
<comment type="subcellular location">
    <subcellularLocation>
        <location evidence="1">Mitochondrion</location>
    </subcellularLocation>
</comment>
<evidence type="ECO:0000256" key="1">
    <source>
        <dbReference type="ARBA" id="ARBA00004173"/>
    </source>
</evidence>
<dbReference type="GO" id="GO:0003735">
    <property type="term" value="F:structural constituent of ribosome"/>
    <property type="evidence" value="ECO:0007669"/>
    <property type="project" value="TreeGrafter"/>
</dbReference>
<dbReference type="InterPro" id="IPR024629">
    <property type="entry name" value="Ribosomal_mL67"/>
</dbReference>
<protein>
    <recommendedName>
        <fullName evidence="8">Large ribosomal subunit protein mL67</fullName>
    </recommendedName>
</protein>
<dbReference type="GO" id="GO:1990904">
    <property type="term" value="C:ribonucleoprotein complex"/>
    <property type="evidence" value="ECO:0007669"/>
    <property type="project" value="UniProtKB-KW"/>
</dbReference>
<keyword evidence="6" id="KW-0804">Transcription</keyword>
<proteinExistence type="inferred from homology"/>
<comment type="similarity">
    <text evidence="2">Belongs to the mitochondrion-specific ribosomal protein mL67 family.</text>
</comment>
<evidence type="ECO:0000256" key="5">
    <source>
        <dbReference type="ARBA" id="ARBA00023128"/>
    </source>
</evidence>
<evidence type="ECO:0000256" key="7">
    <source>
        <dbReference type="ARBA" id="ARBA00023274"/>
    </source>
</evidence>
<dbReference type="GO" id="GO:0005739">
    <property type="term" value="C:mitochondrion"/>
    <property type="evidence" value="ECO:0007669"/>
    <property type="project" value="UniProtKB-SubCell"/>
</dbReference>